<name>A0A5B0PZZ8_PUCGR</name>
<organism evidence="2 4">
    <name type="scientific">Puccinia graminis f. sp. tritici</name>
    <dbReference type="NCBI Taxonomy" id="56615"/>
    <lineage>
        <taxon>Eukaryota</taxon>
        <taxon>Fungi</taxon>
        <taxon>Dikarya</taxon>
        <taxon>Basidiomycota</taxon>
        <taxon>Pucciniomycotina</taxon>
        <taxon>Pucciniomycetes</taxon>
        <taxon>Pucciniales</taxon>
        <taxon>Pucciniaceae</taxon>
        <taxon>Puccinia</taxon>
    </lineage>
</organism>
<dbReference type="AlphaFoldDB" id="A0A5B0PZZ8"/>
<evidence type="ECO:0000313" key="4">
    <source>
        <dbReference type="Proteomes" id="UP000324748"/>
    </source>
</evidence>
<dbReference type="EMBL" id="VSWC01000040">
    <property type="protein sequence ID" value="KAA1106495.1"/>
    <property type="molecule type" value="Genomic_DNA"/>
</dbReference>
<dbReference type="Proteomes" id="UP000324748">
    <property type="component" value="Unassembled WGS sequence"/>
</dbReference>
<protein>
    <submittedName>
        <fullName evidence="2">Uncharacterized protein</fullName>
    </submittedName>
</protein>
<accession>A0A5B0PZZ8</accession>
<evidence type="ECO:0000313" key="5">
    <source>
        <dbReference type="Proteomes" id="UP000325313"/>
    </source>
</evidence>
<comment type="caution">
    <text evidence="2">The sequence shown here is derived from an EMBL/GenBank/DDBJ whole genome shotgun (WGS) entry which is preliminary data.</text>
</comment>
<proteinExistence type="predicted"/>
<feature type="compositionally biased region" description="Low complexity" evidence="1">
    <location>
        <begin position="31"/>
        <end position="45"/>
    </location>
</feature>
<gene>
    <name evidence="2" type="ORF">PGT21_035580</name>
    <name evidence="3" type="ORF">PGTUg99_025987</name>
</gene>
<evidence type="ECO:0000313" key="2">
    <source>
        <dbReference type="EMBL" id="KAA1106495.1"/>
    </source>
</evidence>
<feature type="compositionally biased region" description="Basic and acidic residues" evidence="1">
    <location>
        <begin position="1"/>
        <end position="17"/>
    </location>
</feature>
<evidence type="ECO:0000313" key="3">
    <source>
        <dbReference type="EMBL" id="KAA1126313.1"/>
    </source>
</evidence>
<feature type="region of interest" description="Disordered" evidence="1">
    <location>
        <begin position="1"/>
        <end position="52"/>
    </location>
</feature>
<keyword evidence="4" id="KW-1185">Reference proteome</keyword>
<reference evidence="4 5" key="1">
    <citation type="submission" date="2019-05" db="EMBL/GenBank/DDBJ databases">
        <title>Emergence of the Ug99 lineage of the wheat stem rust pathogen through somatic hybridization.</title>
        <authorList>
            <person name="Li F."/>
            <person name="Upadhyaya N.M."/>
            <person name="Sperschneider J."/>
            <person name="Matny O."/>
            <person name="Nguyen-Phuc H."/>
            <person name="Mago R."/>
            <person name="Raley C."/>
            <person name="Miller M.E."/>
            <person name="Silverstein K.A.T."/>
            <person name="Henningsen E."/>
            <person name="Hirsch C.D."/>
            <person name="Visser B."/>
            <person name="Pretorius Z.A."/>
            <person name="Steffenson B.J."/>
            <person name="Schwessinger B."/>
            <person name="Dodds P.N."/>
            <person name="Figueroa M."/>
        </authorList>
    </citation>
    <scope>NUCLEOTIDE SEQUENCE [LARGE SCALE GENOMIC DNA]</scope>
    <source>
        <strain evidence="2">21-0</strain>
        <strain evidence="3 5">Ug99</strain>
    </source>
</reference>
<dbReference type="EMBL" id="VDEP01000172">
    <property type="protein sequence ID" value="KAA1126313.1"/>
    <property type="molecule type" value="Genomic_DNA"/>
</dbReference>
<sequence length="103" mass="11586">MLDRNDNRISKPRKLDYCSHSPLRNRETGLTPSTTPSRSRSQTPRCGRSGHELDLAQISEPSLNHPHIRNQPTSIIIRSVHLHLSPLSSLVHLNARCGQPLLL</sequence>
<dbReference type="Proteomes" id="UP000325313">
    <property type="component" value="Unassembled WGS sequence"/>
</dbReference>
<evidence type="ECO:0000256" key="1">
    <source>
        <dbReference type="SAM" id="MobiDB-lite"/>
    </source>
</evidence>